<evidence type="ECO:0000313" key="3">
    <source>
        <dbReference type="Proteomes" id="UP000826195"/>
    </source>
</evidence>
<organism evidence="2 3">
    <name type="scientific">Cotesia glomerata</name>
    <name type="common">Lepidopteran parasitic wasp</name>
    <name type="synonym">Apanteles glomeratus</name>
    <dbReference type="NCBI Taxonomy" id="32391"/>
    <lineage>
        <taxon>Eukaryota</taxon>
        <taxon>Metazoa</taxon>
        <taxon>Ecdysozoa</taxon>
        <taxon>Arthropoda</taxon>
        <taxon>Hexapoda</taxon>
        <taxon>Insecta</taxon>
        <taxon>Pterygota</taxon>
        <taxon>Neoptera</taxon>
        <taxon>Endopterygota</taxon>
        <taxon>Hymenoptera</taxon>
        <taxon>Apocrita</taxon>
        <taxon>Ichneumonoidea</taxon>
        <taxon>Braconidae</taxon>
        <taxon>Microgastrinae</taxon>
        <taxon>Cotesia</taxon>
    </lineage>
</organism>
<feature type="region of interest" description="Disordered" evidence="1">
    <location>
        <begin position="24"/>
        <end position="51"/>
    </location>
</feature>
<feature type="compositionally biased region" description="Basic and acidic residues" evidence="1">
    <location>
        <begin position="32"/>
        <end position="51"/>
    </location>
</feature>
<gene>
    <name evidence="2" type="ORF">KQX54_020951</name>
</gene>
<accession>A0AAV7I541</accession>
<comment type="caution">
    <text evidence="2">The sequence shown here is derived from an EMBL/GenBank/DDBJ whole genome shotgun (WGS) entry which is preliminary data.</text>
</comment>
<evidence type="ECO:0000313" key="2">
    <source>
        <dbReference type="EMBL" id="KAH0541070.1"/>
    </source>
</evidence>
<sequence>MCRSVSTPQARSGCCNKSRTRKIKGKKNGLFKRGDLDKKRTKDQEENEDQKNGRELAISLGYQNGCRDCKRRVRSLSPGISPTFRATAPPVKPGPLALLFLLELLLGLDPPFLGPLPRIIWILWSVLTWLLTTVQLKSTGLKNVEGRLALLVPLPLTRANISVVMARV</sequence>
<reference evidence="2 3" key="1">
    <citation type="journal article" date="2021" name="J. Hered.">
        <title>A chromosome-level genome assembly of the parasitoid wasp, Cotesia glomerata (Hymenoptera: Braconidae).</title>
        <authorList>
            <person name="Pinto B.J."/>
            <person name="Weis J.J."/>
            <person name="Gamble T."/>
            <person name="Ode P.J."/>
            <person name="Paul R."/>
            <person name="Zaspel J.M."/>
        </authorList>
    </citation>
    <scope>NUCLEOTIDE SEQUENCE [LARGE SCALE GENOMIC DNA]</scope>
    <source>
        <strain evidence="2">CgM1</strain>
    </source>
</reference>
<dbReference type="AlphaFoldDB" id="A0AAV7I541"/>
<keyword evidence="3" id="KW-1185">Reference proteome</keyword>
<dbReference type="EMBL" id="JAHXZJ010002609">
    <property type="protein sequence ID" value="KAH0541070.1"/>
    <property type="molecule type" value="Genomic_DNA"/>
</dbReference>
<proteinExistence type="predicted"/>
<name>A0AAV7I541_COTGL</name>
<evidence type="ECO:0000256" key="1">
    <source>
        <dbReference type="SAM" id="MobiDB-lite"/>
    </source>
</evidence>
<protein>
    <submittedName>
        <fullName evidence="2">Uncharacterized protein</fullName>
    </submittedName>
</protein>
<dbReference type="Proteomes" id="UP000826195">
    <property type="component" value="Unassembled WGS sequence"/>
</dbReference>